<protein>
    <submittedName>
        <fullName evidence="2">Uncharacterized protein</fullName>
    </submittedName>
</protein>
<dbReference type="Proteomes" id="UP000494119">
    <property type="component" value="Unassembled WGS sequence"/>
</dbReference>
<dbReference type="RefSeq" id="WP_175194230.1">
    <property type="nucleotide sequence ID" value="NZ_CADIKL010000003.1"/>
</dbReference>
<proteinExistence type="predicted"/>
<evidence type="ECO:0000256" key="1">
    <source>
        <dbReference type="SAM" id="MobiDB-lite"/>
    </source>
</evidence>
<feature type="region of interest" description="Disordered" evidence="1">
    <location>
        <begin position="57"/>
        <end position="78"/>
    </location>
</feature>
<gene>
    <name evidence="2" type="ORF">LMG28688_00782</name>
</gene>
<evidence type="ECO:0000313" key="2">
    <source>
        <dbReference type="EMBL" id="CAB3779260.1"/>
    </source>
</evidence>
<organism evidence="2 3">
    <name type="scientific">Paraburkholderia caffeinitolerans</name>
    <dbReference type="NCBI Taxonomy" id="1723730"/>
    <lineage>
        <taxon>Bacteria</taxon>
        <taxon>Pseudomonadati</taxon>
        <taxon>Pseudomonadota</taxon>
        <taxon>Betaproteobacteria</taxon>
        <taxon>Burkholderiales</taxon>
        <taxon>Burkholderiaceae</taxon>
        <taxon>Paraburkholderia</taxon>
    </lineage>
</organism>
<accession>A0A6J5FIR1</accession>
<reference evidence="2 3" key="1">
    <citation type="submission" date="2020-04" db="EMBL/GenBank/DDBJ databases">
        <authorList>
            <person name="De Canck E."/>
        </authorList>
    </citation>
    <scope>NUCLEOTIDE SEQUENCE [LARGE SCALE GENOMIC DNA]</scope>
    <source>
        <strain evidence="2 3">LMG 28688</strain>
    </source>
</reference>
<dbReference type="EMBL" id="CADIKL010000003">
    <property type="protein sequence ID" value="CAB3779260.1"/>
    <property type="molecule type" value="Genomic_DNA"/>
</dbReference>
<evidence type="ECO:0000313" key="3">
    <source>
        <dbReference type="Proteomes" id="UP000494119"/>
    </source>
</evidence>
<name>A0A6J5FIR1_9BURK</name>
<dbReference type="AlphaFoldDB" id="A0A6J5FIR1"/>
<sequence>MSTTNSAELHLINRKTLTEFGESIANGPTAESVQLARDNIRHAKRLLAQTEIEYAERRKAEKRRERARNAALTPELID</sequence>
<feature type="compositionally biased region" description="Basic and acidic residues" evidence="1">
    <location>
        <begin position="57"/>
        <end position="68"/>
    </location>
</feature>
<keyword evidence="3" id="KW-1185">Reference proteome</keyword>